<keyword evidence="5 11" id="KW-0067">ATP-binding</keyword>
<dbReference type="EMBL" id="JADING010000129">
    <property type="protein sequence ID" value="MBO8414694.1"/>
    <property type="molecule type" value="Genomic_DNA"/>
</dbReference>
<dbReference type="PANTHER" id="PTHR43394:SF1">
    <property type="entry name" value="ATP-BINDING CASSETTE SUB-FAMILY B MEMBER 10, MITOCHONDRIAL"/>
    <property type="match status" value="1"/>
</dbReference>
<dbReference type="InterPro" id="IPR017871">
    <property type="entry name" value="ABC_transporter-like_CS"/>
</dbReference>
<keyword evidence="6 8" id="KW-1133">Transmembrane helix</keyword>
<dbReference type="GO" id="GO:0015421">
    <property type="term" value="F:ABC-type oligopeptide transporter activity"/>
    <property type="evidence" value="ECO:0007669"/>
    <property type="project" value="TreeGrafter"/>
</dbReference>
<dbReference type="Gene3D" id="1.20.1560.10">
    <property type="entry name" value="ABC transporter type 1, transmembrane domain"/>
    <property type="match status" value="1"/>
</dbReference>
<feature type="transmembrane region" description="Helical" evidence="8">
    <location>
        <begin position="73"/>
        <end position="92"/>
    </location>
</feature>
<protein>
    <submittedName>
        <fullName evidence="11">ABC transporter ATP-binding protein</fullName>
    </submittedName>
</protein>
<accession>A0A9D9D7G1</accession>
<organism evidence="11 12">
    <name type="scientific">Candidatus Scatoplasma merdavium</name>
    <dbReference type="NCBI Taxonomy" id="2840932"/>
    <lineage>
        <taxon>Bacteria</taxon>
        <taxon>Bacillati</taxon>
        <taxon>Bacillota</taxon>
        <taxon>Bacilli</taxon>
        <taxon>Bacillales</taxon>
        <taxon>Candidatus Scatoplasma</taxon>
    </lineage>
</organism>
<evidence type="ECO:0000256" key="1">
    <source>
        <dbReference type="ARBA" id="ARBA00004651"/>
    </source>
</evidence>
<dbReference type="CDD" id="cd18544">
    <property type="entry name" value="ABC_6TM_TmrA_like"/>
    <property type="match status" value="1"/>
</dbReference>
<reference evidence="11" key="2">
    <citation type="journal article" date="2021" name="PeerJ">
        <title>Extensive microbial diversity within the chicken gut microbiome revealed by metagenomics and culture.</title>
        <authorList>
            <person name="Gilroy R."/>
            <person name="Ravi A."/>
            <person name="Getino M."/>
            <person name="Pursley I."/>
            <person name="Horton D.L."/>
            <person name="Alikhan N.F."/>
            <person name="Baker D."/>
            <person name="Gharbi K."/>
            <person name="Hall N."/>
            <person name="Watson M."/>
            <person name="Adriaenssens E.M."/>
            <person name="Foster-Nyarko E."/>
            <person name="Jarju S."/>
            <person name="Secka A."/>
            <person name="Antonio M."/>
            <person name="Oren A."/>
            <person name="Chaudhuri R.R."/>
            <person name="La Ragione R."/>
            <person name="Hildebrand F."/>
            <person name="Pallen M.J."/>
        </authorList>
    </citation>
    <scope>NUCLEOTIDE SEQUENCE</scope>
    <source>
        <strain evidence="11">1748</strain>
    </source>
</reference>
<dbReference type="SMART" id="SM00382">
    <property type="entry name" value="AAA"/>
    <property type="match status" value="1"/>
</dbReference>
<gene>
    <name evidence="11" type="ORF">IAC78_04425</name>
</gene>
<dbReference type="Proteomes" id="UP000823629">
    <property type="component" value="Unassembled WGS sequence"/>
</dbReference>
<keyword evidence="3 8" id="KW-0812">Transmembrane</keyword>
<keyword evidence="4" id="KW-0547">Nucleotide-binding</keyword>
<comment type="caution">
    <text evidence="11">The sequence shown here is derived from an EMBL/GenBank/DDBJ whole genome shotgun (WGS) entry which is preliminary data.</text>
</comment>
<feature type="domain" description="ABC transporter" evidence="9">
    <location>
        <begin position="352"/>
        <end position="586"/>
    </location>
</feature>
<dbReference type="GO" id="GO:0016887">
    <property type="term" value="F:ATP hydrolysis activity"/>
    <property type="evidence" value="ECO:0007669"/>
    <property type="project" value="InterPro"/>
</dbReference>
<dbReference type="InterPro" id="IPR039421">
    <property type="entry name" value="Type_1_exporter"/>
</dbReference>
<evidence type="ECO:0000313" key="12">
    <source>
        <dbReference type="Proteomes" id="UP000823629"/>
    </source>
</evidence>
<dbReference type="GO" id="GO:0005524">
    <property type="term" value="F:ATP binding"/>
    <property type="evidence" value="ECO:0007669"/>
    <property type="project" value="UniProtKB-KW"/>
</dbReference>
<dbReference type="InterPro" id="IPR027417">
    <property type="entry name" value="P-loop_NTPase"/>
</dbReference>
<comment type="similarity">
    <text evidence="2">Belongs to the ABC transporter superfamily.</text>
</comment>
<dbReference type="Pfam" id="PF00664">
    <property type="entry name" value="ABC_membrane"/>
    <property type="match status" value="1"/>
</dbReference>
<proteinExistence type="inferred from homology"/>
<dbReference type="PROSITE" id="PS50929">
    <property type="entry name" value="ABC_TM1F"/>
    <property type="match status" value="1"/>
</dbReference>
<dbReference type="InterPro" id="IPR011527">
    <property type="entry name" value="ABC1_TM_dom"/>
</dbReference>
<dbReference type="Pfam" id="PF00005">
    <property type="entry name" value="ABC_tran"/>
    <property type="match status" value="1"/>
</dbReference>
<comment type="subcellular location">
    <subcellularLocation>
        <location evidence="1">Cell membrane</location>
        <topology evidence="1">Multi-pass membrane protein</topology>
    </subcellularLocation>
</comment>
<evidence type="ECO:0000256" key="7">
    <source>
        <dbReference type="ARBA" id="ARBA00023136"/>
    </source>
</evidence>
<evidence type="ECO:0000259" key="9">
    <source>
        <dbReference type="PROSITE" id="PS50893"/>
    </source>
</evidence>
<dbReference type="InterPro" id="IPR036640">
    <property type="entry name" value="ABC1_TM_sf"/>
</dbReference>
<feature type="domain" description="ABC transmembrane type-1" evidence="10">
    <location>
        <begin position="34"/>
        <end position="318"/>
    </location>
</feature>
<dbReference type="InterPro" id="IPR003593">
    <property type="entry name" value="AAA+_ATPase"/>
</dbReference>
<feature type="transmembrane region" description="Helical" evidence="8">
    <location>
        <begin position="262"/>
        <end position="282"/>
    </location>
</feature>
<dbReference type="GO" id="GO:0005886">
    <property type="term" value="C:plasma membrane"/>
    <property type="evidence" value="ECO:0007669"/>
    <property type="project" value="UniProtKB-SubCell"/>
</dbReference>
<evidence type="ECO:0000256" key="2">
    <source>
        <dbReference type="ARBA" id="ARBA00005417"/>
    </source>
</evidence>
<feature type="transmembrane region" description="Helical" evidence="8">
    <location>
        <begin position="32"/>
        <end position="53"/>
    </location>
</feature>
<dbReference type="PANTHER" id="PTHR43394">
    <property type="entry name" value="ATP-DEPENDENT PERMEASE MDL1, MITOCHONDRIAL"/>
    <property type="match status" value="1"/>
</dbReference>
<evidence type="ECO:0000313" key="11">
    <source>
        <dbReference type="EMBL" id="MBO8414694.1"/>
    </source>
</evidence>
<dbReference type="FunFam" id="3.40.50.300:FF:000218">
    <property type="entry name" value="Multidrug ABC transporter ATP-binding protein"/>
    <property type="match status" value="1"/>
</dbReference>
<feature type="transmembrane region" description="Helical" evidence="8">
    <location>
        <begin position="146"/>
        <end position="169"/>
    </location>
</feature>
<evidence type="ECO:0000256" key="4">
    <source>
        <dbReference type="ARBA" id="ARBA00022741"/>
    </source>
</evidence>
<dbReference type="PROSITE" id="PS50893">
    <property type="entry name" value="ABC_TRANSPORTER_2"/>
    <property type="match status" value="1"/>
</dbReference>
<feature type="transmembrane region" description="Helical" evidence="8">
    <location>
        <begin position="175"/>
        <end position="193"/>
    </location>
</feature>
<dbReference type="SUPFAM" id="SSF90123">
    <property type="entry name" value="ABC transporter transmembrane region"/>
    <property type="match status" value="1"/>
</dbReference>
<dbReference type="Gene3D" id="3.40.50.300">
    <property type="entry name" value="P-loop containing nucleotide triphosphate hydrolases"/>
    <property type="match status" value="1"/>
</dbReference>
<sequence>MVSLDRSQDKLTLKTTYIVRRIFSYVSKHKKIFVFAMFLAVLNALFSTLGVFINMTLVELLQNSTTIDANKVYFYASIYGVCLLLQASCNFYSGYLIQKLGNDVIFEMRNDVYEHIFSLSLAQIQAFPTGKWVTRSTNDINSVMTFFANVLMVIFTNSLYIVFYTVAIFVMDYRLALVILAFMIIIFLTSFYFSKESKKKNRLYRKSISNMNSFLSENISGMETIQIFNQEKKKYEEFCYYSKEMRDADYASLKVFSIFRPIIYFLYVMTVLTSFIIGFFMIRDGKIDIILLYGFYQFIGYLFNPIQTIANQFNYIQQGLTGAERVFLVTDMVPSIVDSENPIELTSLKGKVEFKHVYFAYKGEEWILKDVSFVINPGQTVAFVGETGAGKSTIINLIVRNYDIQKGEILIDDIPIQNISIHSLRKLIGQMLQDVSMFSGDIKYNISLDDEKSDIENVKKSAEFVGADGFISHLKDGYDTVVSENGSNFSQGERQLISFARVIYAEPQMIILDEATSNIDTESEVIIQNSLEKIKTIGTMIMVAHRLSTIRHADTIYVIDKGQIAEFGSHQELLSKRGVYYNLYKVQSLDE</sequence>
<name>A0A9D9D7G1_9BACL</name>
<evidence type="ECO:0000256" key="6">
    <source>
        <dbReference type="ARBA" id="ARBA00022989"/>
    </source>
</evidence>
<dbReference type="PROSITE" id="PS00211">
    <property type="entry name" value="ABC_TRANSPORTER_1"/>
    <property type="match status" value="1"/>
</dbReference>
<dbReference type="AlphaFoldDB" id="A0A9D9D7G1"/>
<dbReference type="SUPFAM" id="SSF52540">
    <property type="entry name" value="P-loop containing nucleoside triphosphate hydrolases"/>
    <property type="match status" value="1"/>
</dbReference>
<evidence type="ECO:0000256" key="3">
    <source>
        <dbReference type="ARBA" id="ARBA00022692"/>
    </source>
</evidence>
<dbReference type="InterPro" id="IPR003439">
    <property type="entry name" value="ABC_transporter-like_ATP-bd"/>
</dbReference>
<keyword evidence="7 8" id="KW-0472">Membrane</keyword>
<evidence type="ECO:0000259" key="10">
    <source>
        <dbReference type="PROSITE" id="PS50929"/>
    </source>
</evidence>
<evidence type="ECO:0000256" key="8">
    <source>
        <dbReference type="SAM" id="Phobius"/>
    </source>
</evidence>
<evidence type="ECO:0000256" key="5">
    <source>
        <dbReference type="ARBA" id="ARBA00022840"/>
    </source>
</evidence>
<reference evidence="11" key="1">
    <citation type="submission" date="2020-10" db="EMBL/GenBank/DDBJ databases">
        <authorList>
            <person name="Gilroy R."/>
        </authorList>
    </citation>
    <scope>NUCLEOTIDE SEQUENCE</scope>
    <source>
        <strain evidence="11">1748</strain>
    </source>
</reference>